<keyword evidence="11" id="KW-1185">Reference proteome</keyword>
<proteinExistence type="predicted"/>
<comment type="subcellular location">
    <subcellularLocation>
        <location evidence="1">Cell membrane</location>
        <topology evidence="1">Multi-pass membrane protein</topology>
    </subcellularLocation>
</comment>
<dbReference type="Gene3D" id="1.10.3720.10">
    <property type="entry name" value="MetI-like"/>
    <property type="match status" value="1"/>
</dbReference>
<evidence type="ECO:0000256" key="3">
    <source>
        <dbReference type="ARBA" id="ARBA00022475"/>
    </source>
</evidence>
<feature type="region of interest" description="Disordered" evidence="8">
    <location>
        <begin position="70"/>
        <end position="111"/>
    </location>
</feature>
<evidence type="ECO:0000313" key="10">
    <source>
        <dbReference type="EMBL" id="GAA3494502.1"/>
    </source>
</evidence>
<keyword evidence="7 9" id="KW-0472">Membrane</keyword>
<evidence type="ECO:0000256" key="6">
    <source>
        <dbReference type="ARBA" id="ARBA00022989"/>
    </source>
</evidence>
<evidence type="ECO:0000256" key="4">
    <source>
        <dbReference type="ARBA" id="ARBA00022597"/>
    </source>
</evidence>
<evidence type="ECO:0000256" key="2">
    <source>
        <dbReference type="ARBA" id="ARBA00022448"/>
    </source>
</evidence>
<dbReference type="InterPro" id="IPR050901">
    <property type="entry name" value="BP-dep_ABC_trans_perm"/>
</dbReference>
<dbReference type="PANTHER" id="PTHR32243:SF50">
    <property type="entry name" value="MALTOSE_MALTODEXTRIN TRANSPORT SYSTEM PERMEASE PROTEIN MALG"/>
    <property type="match status" value="1"/>
</dbReference>
<keyword evidence="5 9" id="KW-0812">Transmembrane</keyword>
<keyword evidence="6 9" id="KW-1133">Transmembrane helix</keyword>
<evidence type="ECO:0000256" key="7">
    <source>
        <dbReference type="ARBA" id="ARBA00023136"/>
    </source>
</evidence>
<feature type="compositionally biased region" description="Low complexity" evidence="8">
    <location>
        <begin position="80"/>
        <end position="104"/>
    </location>
</feature>
<evidence type="ECO:0000313" key="11">
    <source>
        <dbReference type="Proteomes" id="UP001501455"/>
    </source>
</evidence>
<dbReference type="EMBL" id="BAAAXF010000016">
    <property type="protein sequence ID" value="GAA3494502.1"/>
    <property type="molecule type" value="Genomic_DNA"/>
</dbReference>
<keyword evidence="2" id="KW-0813">Transport</keyword>
<name>A0ABP6TJ61_9ACTN</name>
<comment type="caution">
    <text evidence="10">The sequence shown here is derived from an EMBL/GenBank/DDBJ whole genome shotgun (WGS) entry which is preliminary data.</text>
</comment>
<evidence type="ECO:0000256" key="1">
    <source>
        <dbReference type="ARBA" id="ARBA00004651"/>
    </source>
</evidence>
<dbReference type="Proteomes" id="UP001501455">
    <property type="component" value="Unassembled WGS sequence"/>
</dbReference>
<keyword evidence="3" id="KW-1003">Cell membrane</keyword>
<gene>
    <name evidence="10" type="ORF">GCM10019016_016020</name>
</gene>
<evidence type="ECO:0000256" key="5">
    <source>
        <dbReference type="ARBA" id="ARBA00022692"/>
    </source>
</evidence>
<sequence length="111" mass="12339">MYQILSDLQLIDSYLGLILVYCSTAVPYCAWLMKGYFDTIPFEIDEAGTGRRAEPIGTFARLILPLAKPGSRGRRVLQLSSPRSARSPSPRRSCSTTRSTHSPSGLQSFRQ</sequence>
<evidence type="ECO:0000256" key="9">
    <source>
        <dbReference type="SAM" id="Phobius"/>
    </source>
</evidence>
<accession>A0ABP6TJ61</accession>
<reference evidence="11" key="1">
    <citation type="journal article" date="2019" name="Int. J. Syst. Evol. Microbiol.">
        <title>The Global Catalogue of Microorganisms (GCM) 10K type strain sequencing project: providing services to taxonomists for standard genome sequencing and annotation.</title>
        <authorList>
            <consortium name="The Broad Institute Genomics Platform"/>
            <consortium name="The Broad Institute Genome Sequencing Center for Infectious Disease"/>
            <person name="Wu L."/>
            <person name="Ma J."/>
        </authorList>
    </citation>
    <scope>NUCLEOTIDE SEQUENCE [LARGE SCALE GENOMIC DNA]</scope>
    <source>
        <strain evidence="11">JCM 4816</strain>
    </source>
</reference>
<feature type="transmembrane region" description="Helical" evidence="9">
    <location>
        <begin position="14"/>
        <end position="33"/>
    </location>
</feature>
<evidence type="ECO:0000256" key="8">
    <source>
        <dbReference type="SAM" id="MobiDB-lite"/>
    </source>
</evidence>
<dbReference type="SUPFAM" id="SSF161098">
    <property type="entry name" value="MetI-like"/>
    <property type="match status" value="1"/>
</dbReference>
<dbReference type="InterPro" id="IPR035906">
    <property type="entry name" value="MetI-like_sf"/>
</dbReference>
<protein>
    <submittedName>
        <fullName evidence="10">Uncharacterized protein</fullName>
    </submittedName>
</protein>
<dbReference type="PANTHER" id="PTHR32243">
    <property type="entry name" value="MALTOSE TRANSPORT SYSTEM PERMEASE-RELATED"/>
    <property type="match status" value="1"/>
</dbReference>
<organism evidence="10 11">
    <name type="scientific">Streptomyces prasinosporus</name>
    <dbReference type="NCBI Taxonomy" id="68256"/>
    <lineage>
        <taxon>Bacteria</taxon>
        <taxon>Bacillati</taxon>
        <taxon>Actinomycetota</taxon>
        <taxon>Actinomycetes</taxon>
        <taxon>Kitasatosporales</taxon>
        <taxon>Streptomycetaceae</taxon>
        <taxon>Streptomyces</taxon>
        <taxon>Streptomyces albogriseolus group</taxon>
    </lineage>
</organism>
<keyword evidence="4" id="KW-0762">Sugar transport</keyword>